<accession>A0ACC2UUN4</accession>
<evidence type="ECO:0000313" key="1">
    <source>
        <dbReference type="EMBL" id="KAJ9090652.1"/>
    </source>
</evidence>
<gene>
    <name evidence="1" type="ORF">QFC19_009508</name>
</gene>
<dbReference type="EMBL" id="JASBWR010000165">
    <property type="protein sequence ID" value="KAJ9090652.1"/>
    <property type="molecule type" value="Genomic_DNA"/>
</dbReference>
<organism evidence="1 2">
    <name type="scientific">Naganishia cerealis</name>
    <dbReference type="NCBI Taxonomy" id="610337"/>
    <lineage>
        <taxon>Eukaryota</taxon>
        <taxon>Fungi</taxon>
        <taxon>Dikarya</taxon>
        <taxon>Basidiomycota</taxon>
        <taxon>Agaricomycotina</taxon>
        <taxon>Tremellomycetes</taxon>
        <taxon>Filobasidiales</taxon>
        <taxon>Filobasidiaceae</taxon>
        <taxon>Naganishia</taxon>
    </lineage>
</organism>
<keyword evidence="2" id="KW-1185">Reference proteome</keyword>
<comment type="caution">
    <text evidence="1">The sequence shown here is derived from an EMBL/GenBank/DDBJ whole genome shotgun (WGS) entry which is preliminary data.</text>
</comment>
<dbReference type="Proteomes" id="UP001241377">
    <property type="component" value="Unassembled WGS sequence"/>
</dbReference>
<proteinExistence type="predicted"/>
<reference evidence="1" key="1">
    <citation type="submission" date="2023-04" db="EMBL/GenBank/DDBJ databases">
        <title>Draft Genome sequencing of Naganishia species isolated from polar environments using Oxford Nanopore Technology.</title>
        <authorList>
            <person name="Leo P."/>
            <person name="Venkateswaran K."/>
        </authorList>
    </citation>
    <scope>NUCLEOTIDE SEQUENCE</scope>
    <source>
        <strain evidence="1">MNA-CCFEE 5261</strain>
    </source>
</reference>
<protein>
    <submittedName>
        <fullName evidence="1">Uncharacterized protein</fullName>
    </submittedName>
</protein>
<sequence length="100" mass="11376">MAQGTTGLNERLAHVGLEDRVMDDFDLEDSSFFEDGDIVDTHDLASHLDKLLKDPFSNDDTKYRFNTYSVAMGNMDGKQLQFYEVSRAMRLLLRLPSDPA</sequence>
<evidence type="ECO:0000313" key="2">
    <source>
        <dbReference type="Proteomes" id="UP001241377"/>
    </source>
</evidence>
<name>A0ACC2UUN4_9TREE</name>